<sequence>MRLSSTLPRQQFTFDVAARLGTGFRGARAQPDQHTAPFSSKSANPAADPVIPMELVKACQSKYRVNEAS</sequence>
<feature type="region of interest" description="Disordered" evidence="1">
    <location>
        <begin position="27"/>
        <end position="46"/>
    </location>
</feature>
<dbReference type="Proteomes" id="UP000620266">
    <property type="component" value="Unassembled WGS sequence"/>
</dbReference>
<reference evidence="2" key="2">
    <citation type="submission" date="2020-09" db="EMBL/GenBank/DDBJ databases">
        <authorList>
            <person name="Sun Q."/>
            <person name="Sedlacek I."/>
        </authorList>
    </citation>
    <scope>NUCLEOTIDE SEQUENCE</scope>
    <source>
        <strain evidence="2">CCM 7086</strain>
    </source>
</reference>
<dbReference type="AlphaFoldDB" id="A0A8J2XWN3"/>
<evidence type="ECO:0000313" key="3">
    <source>
        <dbReference type="Proteomes" id="UP000620266"/>
    </source>
</evidence>
<dbReference type="EMBL" id="BMCG01000001">
    <property type="protein sequence ID" value="GGB97369.1"/>
    <property type="molecule type" value="Genomic_DNA"/>
</dbReference>
<feature type="compositionally biased region" description="Polar residues" evidence="1">
    <location>
        <begin position="32"/>
        <end position="43"/>
    </location>
</feature>
<accession>A0A8J2XWN3</accession>
<evidence type="ECO:0000313" key="2">
    <source>
        <dbReference type="EMBL" id="GGB97369.1"/>
    </source>
</evidence>
<comment type="caution">
    <text evidence="2">The sequence shown here is derived from an EMBL/GenBank/DDBJ whole genome shotgun (WGS) entry which is preliminary data.</text>
</comment>
<keyword evidence="3" id="KW-1185">Reference proteome</keyword>
<gene>
    <name evidence="2" type="ORF">GCM10007205_03330</name>
</gene>
<organism evidence="2 3">
    <name type="scientific">Oxalicibacterium flavum</name>
    <dbReference type="NCBI Taxonomy" id="179467"/>
    <lineage>
        <taxon>Bacteria</taxon>
        <taxon>Pseudomonadati</taxon>
        <taxon>Pseudomonadota</taxon>
        <taxon>Betaproteobacteria</taxon>
        <taxon>Burkholderiales</taxon>
        <taxon>Oxalobacteraceae</taxon>
        <taxon>Oxalicibacterium</taxon>
    </lineage>
</organism>
<protein>
    <submittedName>
        <fullName evidence="2">Uncharacterized protein</fullName>
    </submittedName>
</protein>
<name>A0A8J2XWN3_9BURK</name>
<proteinExistence type="predicted"/>
<evidence type="ECO:0000256" key="1">
    <source>
        <dbReference type="SAM" id="MobiDB-lite"/>
    </source>
</evidence>
<reference evidence="2" key="1">
    <citation type="journal article" date="2014" name="Int. J. Syst. Evol. Microbiol.">
        <title>Complete genome sequence of Corynebacterium casei LMG S-19264T (=DSM 44701T), isolated from a smear-ripened cheese.</title>
        <authorList>
            <consortium name="US DOE Joint Genome Institute (JGI-PGF)"/>
            <person name="Walter F."/>
            <person name="Albersmeier A."/>
            <person name="Kalinowski J."/>
            <person name="Ruckert C."/>
        </authorList>
    </citation>
    <scope>NUCLEOTIDE SEQUENCE</scope>
    <source>
        <strain evidence="2">CCM 7086</strain>
    </source>
</reference>